<dbReference type="RefSeq" id="WP_067359393.1">
    <property type="nucleotide sequence ID" value="NZ_JBIUBN010000003.1"/>
</dbReference>
<comment type="caution">
    <text evidence="1">The sequence shown here is derived from an EMBL/GenBank/DDBJ whole genome shotgun (WGS) entry which is preliminary data.</text>
</comment>
<dbReference type="Proteomes" id="UP000070620">
    <property type="component" value="Unassembled WGS sequence"/>
</dbReference>
<evidence type="ECO:0008006" key="3">
    <source>
        <dbReference type="Google" id="ProtNLM"/>
    </source>
</evidence>
<accession>A0A136PZJ6</accession>
<reference evidence="1 2" key="1">
    <citation type="submission" date="2016-01" db="EMBL/GenBank/DDBJ databases">
        <title>Whole genome sequence and analysis of Micromonospora rosaria DSM 803, which can produce antibacterial substance rosamicin.</title>
        <authorList>
            <person name="Yang H."/>
            <person name="He X."/>
            <person name="Zhu D."/>
        </authorList>
    </citation>
    <scope>NUCLEOTIDE SEQUENCE [LARGE SCALE GENOMIC DNA]</scope>
    <source>
        <strain evidence="1 2">DSM 803</strain>
    </source>
</reference>
<protein>
    <recommendedName>
        <fullName evidence="3">Isochorismatase</fullName>
    </recommendedName>
</protein>
<sequence>MRYAPRRLVSLPADDVRGWTVKRYGISADRPRPPVRVIEAARVAVEASLPEAYDGAAPWAFSVVHEDADGCYLVVGWWSPNRVILHTRTWLSGWADPAAWTPAGAAATACVWEMVAIAHERDAWVRHVVASAEPDFAAYRADTVSGSF</sequence>
<keyword evidence="2" id="KW-1185">Reference proteome</keyword>
<proteinExistence type="predicted"/>
<gene>
    <name evidence="1" type="ORF">AWW66_01095</name>
</gene>
<organism evidence="1 2">
    <name type="scientific">Micromonospora rosaria</name>
    <dbReference type="NCBI Taxonomy" id="47874"/>
    <lineage>
        <taxon>Bacteria</taxon>
        <taxon>Bacillati</taxon>
        <taxon>Actinomycetota</taxon>
        <taxon>Actinomycetes</taxon>
        <taxon>Micromonosporales</taxon>
        <taxon>Micromonosporaceae</taxon>
        <taxon>Micromonospora</taxon>
    </lineage>
</organism>
<dbReference type="AlphaFoldDB" id="A0A136PZJ6"/>
<dbReference type="OrthoDB" id="1248892at2"/>
<dbReference type="EMBL" id="LRQV01000002">
    <property type="protein sequence ID" value="KXK63807.1"/>
    <property type="molecule type" value="Genomic_DNA"/>
</dbReference>
<evidence type="ECO:0000313" key="1">
    <source>
        <dbReference type="EMBL" id="KXK63807.1"/>
    </source>
</evidence>
<evidence type="ECO:0000313" key="2">
    <source>
        <dbReference type="Proteomes" id="UP000070620"/>
    </source>
</evidence>
<name>A0A136PZJ6_9ACTN</name>